<gene>
    <name evidence="1" type="ORF">PHSY_002492</name>
</gene>
<dbReference type="EMBL" id="DF238786">
    <property type="protein sequence ID" value="GAC94919.1"/>
    <property type="molecule type" value="Genomic_DNA"/>
</dbReference>
<dbReference type="HOGENOM" id="CLU_1555957_0_0_1"/>
<dbReference type="Proteomes" id="UP000014071">
    <property type="component" value="Unassembled WGS sequence"/>
</dbReference>
<evidence type="ECO:0000313" key="1">
    <source>
        <dbReference type="EMBL" id="GAC94919.1"/>
    </source>
</evidence>
<accession>R9P189</accession>
<dbReference type="GeneID" id="24107785"/>
<sequence>MLFFFTSRQLTDIAFTVLKSETQTHANYLYASRSSLDKAELSSSGEVGVGVVEWVLNMRVLPLLCLTSSAKRLGSSGLLALAIFCFGADSRMVSIEMQRHASVRSAILVTRPDSSPAHTFVFATMRVDKERRGEVGSGRGFFAWQDTGWHSTMVMEMKHSRKPQSSFGLRKP</sequence>
<reference evidence="2" key="1">
    <citation type="journal article" date="2013" name="Genome Announc.">
        <title>Draft genome sequence of the basidiomycetous yeast-like fungus Pseudozyma hubeiensis SY62, which produces an abundant amount of the biosurfactant mannosylerythritol lipids.</title>
        <authorList>
            <person name="Konishi M."/>
            <person name="Hatada Y."/>
            <person name="Horiuchi J."/>
        </authorList>
    </citation>
    <scope>NUCLEOTIDE SEQUENCE [LARGE SCALE GENOMIC DNA]</scope>
    <source>
        <strain evidence="2">SY62</strain>
    </source>
</reference>
<dbReference type="RefSeq" id="XP_012188506.1">
    <property type="nucleotide sequence ID" value="XM_012333116.1"/>
</dbReference>
<name>R9P189_PSEHS</name>
<protein>
    <submittedName>
        <fullName evidence="1">Uncharacterized protein</fullName>
    </submittedName>
</protein>
<evidence type="ECO:0000313" key="2">
    <source>
        <dbReference type="Proteomes" id="UP000014071"/>
    </source>
</evidence>
<organism evidence="1 2">
    <name type="scientific">Pseudozyma hubeiensis (strain SY62)</name>
    <name type="common">Yeast</name>
    <dbReference type="NCBI Taxonomy" id="1305764"/>
    <lineage>
        <taxon>Eukaryota</taxon>
        <taxon>Fungi</taxon>
        <taxon>Dikarya</taxon>
        <taxon>Basidiomycota</taxon>
        <taxon>Ustilaginomycotina</taxon>
        <taxon>Ustilaginomycetes</taxon>
        <taxon>Ustilaginales</taxon>
        <taxon>Ustilaginaceae</taxon>
        <taxon>Pseudozyma</taxon>
    </lineage>
</organism>
<dbReference type="AlphaFoldDB" id="R9P189"/>
<keyword evidence="2" id="KW-1185">Reference proteome</keyword>
<proteinExistence type="predicted"/>